<dbReference type="SUPFAM" id="SSF50331">
    <property type="entry name" value="MOP-like"/>
    <property type="match status" value="1"/>
</dbReference>
<dbReference type="PANTHER" id="PTHR42781:SF4">
    <property type="entry name" value="SPERMIDINE_PUTRESCINE IMPORT ATP-BINDING PROTEIN POTA"/>
    <property type="match status" value="1"/>
</dbReference>
<dbReference type="EMBL" id="CP141614">
    <property type="protein sequence ID" value="WRP13664.1"/>
    <property type="molecule type" value="Genomic_DNA"/>
</dbReference>
<keyword evidence="6" id="KW-1185">Reference proteome</keyword>
<dbReference type="Pfam" id="PF00005">
    <property type="entry name" value="ABC_tran"/>
    <property type="match status" value="1"/>
</dbReference>
<dbReference type="RefSeq" id="WP_324667909.1">
    <property type="nucleotide sequence ID" value="NZ_CP141614.1"/>
</dbReference>
<reference evidence="6" key="1">
    <citation type="submission" date="2023-12" db="EMBL/GenBank/DDBJ databases">
        <title>Novel isolates from deep terrestrial aquifers shed light on the physiology and ecology of the class Limnochordia.</title>
        <authorList>
            <person name="Karnachuk O.V."/>
            <person name="Lukina A.P."/>
            <person name="Avakyan M.R."/>
            <person name="Kadnikov V."/>
            <person name="Begmatov S."/>
            <person name="Beletsky A.V."/>
            <person name="Mardanov A.V."/>
            <person name="Ravin N.V."/>
        </authorList>
    </citation>
    <scope>NUCLEOTIDE SEQUENCE [LARGE SCALE GENOMIC DNA]</scope>
    <source>
        <strain evidence="6">LN</strain>
    </source>
</reference>
<keyword evidence="1" id="KW-0813">Transport</keyword>
<proteinExistence type="predicted"/>
<gene>
    <name evidence="5" type="ORF">VLY81_09415</name>
</gene>
<dbReference type="PROSITE" id="PS00211">
    <property type="entry name" value="ABC_TRANSPORTER_1"/>
    <property type="match status" value="1"/>
</dbReference>
<dbReference type="InterPro" id="IPR027417">
    <property type="entry name" value="P-loop_NTPase"/>
</dbReference>
<dbReference type="Proteomes" id="UP001333102">
    <property type="component" value="Chromosome"/>
</dbReference>
<dbReference type="InterPro" id="IPR050093">
    <property type="entry name" value="ABC_SmlMolc_Importer"/>
</dbReference>
<evidence type="ECO:0000313" key="5">
    <source>
        <dbReference type="EMBL" id="WRP13664.1"/>
    </source>
</evidence>
<organism evidence="5 6">
    <name type="scientific">Geochorda subterranea</name>
    <dbReference type="NCBI Taxonomy" id="3109564"/>
    <lineage>
        <taxon>Bacteria</taxon>
        <taxon>Bacillati</taxon>
        <taxon>Bacillota</taxon>
        <taxon>Limnochordia</taxon>
        <taxon>Limnochordales</taxon>
        <taxon>Geochordaceae</taxon>
        <taxon>Geochorda</taxon>
    </lineage>
</organism>
<dbReference type="InterPro" id="IPR003593">
    <property type="entry name" value="AAA+_ATPase"/>
</dbReference>
<sequence>MEIRIHQLRKTFRTAEGDVAALRDVTLTVPAHQVTTLLGPSGCGKTTLLRCIAGLESPDAGEIAFGEQVVWSRGDGGLPKSVPPDRRGVSMVFQTYAIWPHMTVFQNVAYPLEARGLSRAEIARRVREALEFVQLSGFERRPATALSGGQQQRVALARALVSQPRIILFDEPLSNLDAKLREETRRDLRKLLTQLGITALYVTHDRLEALALSDLVVVMKDGSVVEMGTPQEIYFRPRSRFVVEFLGGSNFVDGTVAGRDGDRVRVETPLGLLLCEGQASASPGSRVTVYIRTEAIRPAAPGDEGRPNVVRGRLQSLIFVGEHYDAEVAVQETRLTMRLGSTTPPAQEGQQLTLVIEPAGCRILE</sequence>
<keyword evidence="2" id="KW-0547">Nucleotide-binding</keyword>
<evidence type="ECO:0000256" key="3">
    <source>
        <dbReference type="ARBA" id="ARBA00022840"/>
    </source>
</evidence>
<dbReference type="PANTHER" id="PTHR42781">
    <property type="entry name" value="SPERMIDINE/PUTRESCINE IMPORT ATP-BINDING PROTEIN POTA"/>
    <property type="match status" value="1"/>
</dbReference>
<dbReference type="InterPro" id="IPR013611">
    <property type="entry name" value="Transp-assoc_OB_typ2"/>
</dbReference>
<dbReference type="InterPro" id="IPR008995">
    <property type="entry name" value="Mo/tungstate-bd_C_term_dom"/>
</dbReference>
<dbReference type="InterPro" id="IPR017871">
    <property type="entry name" value="ABC_transporter-like_CS"/>
</dbReference>
<evidence type="ECO:0000256" key="2">
    <source>
        <dbReference type="ARBA" id="ARBA00022741"/>
    </source>
</evidence>
<dbReference type="GO" id="GO:0005524">
    <property type="term" value="F:ATP binding"/>
    <property type="evidence" value="ECO:0007669"/>
    <property type="project" value="UniProtKB-KW"/>
</dbReference>
<evidence type="ECO:0000259" key="4">
    <source>
        <dbReference type="PROSITE" id="PS50893"/>
    </source>
</evidence>
<dbReference type="SMART" id="SM00382">
    <property type="entry name" value="AAA"/>
    <property type="match status" value="1"/>
</dbReference>
<dbReference type="Gene3D" id="3.40.50.300">
    <property type="entry name" value="P-loop containing nucleotide triphosphate hydrolases"/>
    <property type="match status" value="1"/>
</dbReference>
<dbReference type="Gene3D" id="2.40.50.100">
    <property type="match status" value="1"/>
</dbReference>
<feature type="domain" description="ABC transporter" evidence="4">
    <location>
        <begin position="3"/>
        <end position="246"/>
    </location>
</feature>
<dbReference type="PROSITE" id="PS50893">
    <property type="entry name" value="ABC_TRANSPORTER_2"/>
    <property type="match status" value="1"/>
</dbReference>
<evidence type="ECO:0000256" key="1">
    <source>
        <dbReference type="ARBA" id="ARBA00022448"/>
    </source>
</evidence>
<protein>
    <submittedName>
        <fullName evidence="5">ABC transporter ATP-binding protein</fullName>
    </submittedName>
</protein>
<accession>A0ABZ1BLV5</accession>
<keyword evidence="3 5" id="KW-0067">ATP-binding</keyword>
<dbReference type="InterPro" id="IPR003439">
    <property type="entry name" value="ABC_transporter-like_ATP-bd"/>
</dbReference>
<dbReference type="Pfam" id="PF08402">
    <property type="entry name" value="TOBE_2"/>
    <property type="match status" value="1"/>
</dbReference>
<evidence type="ECO:0000313" key="6">
    <source>
        <dbReference type="Proteomes" id="UP001333102"/>
    </source>
</evidence>
<name>A0ABZ1BLV5_9FIRM</name>
<dbReference type="SUPFAM" id="SSF52540">
    <property type="entry name" value="P-loop containing nucleoside triphosphate hydrolases"/>
    <property type="match status" value="1"/>
</dbReference>